<dbReference type="InterPro" id="IPR011009">
    <property type="entry name" value="Kinase-like_dom_sf"/>
</dbReference>
<dbReference type="EMBL" id="CM035439">
    <property type="protein sequence ID" value="KAH7283732.1"/>
    <property type="molecule type" value="Genomic_DNA"/>
</dbReference>
<feature type="region of interest" description="Disordered" evidence="1">
    <location>
        <begin position="68"/>
        <end position="109"/>
    </location>
</feature>
<dbReference type="PROSITE" id="PS50011">
    <property type="entry name" value="PROTEIN_KINASE_DOM"/>
    <property type="match status" value="1"/>
</dbReference>
<dbReference type="InterPro" id="IPR001245">
    <property type="entry name" value="Ser-Thr/Tyr_kinase_cat_dom"/>
</dbReference>
<evidence type="ECO:0000313" key="4">
    <source>
        <dbReference type="Proteomes" id="UP000825935"/>
    </source>
</evidence>
<evidence type="ECO:0000313" key="3">
    <source>
        <dbReference type="EMBL" id="KAH7283732.1"/>
    </source>
</evidence>
<dbReference type="PANTHER" id="PTHR45621">
    <property type="entry name" value="OS01G0588500 PROTEIN-RELATED"/>
    <property type="match status" value="1"/>
</dbReference>
<feature type="region of interest" description="Disordered" evidence="1">
    <location>
        <begin position="1"/>
        <end position="28"/>
    </location>
</feature>
<dbReference type="Gene3D" id="1.10.510.10">
    <property type="entry name" value="Transferase(Phosphotransferase) domain 1"/>
    <property type="match status" value="1"/>
</dbReference>
<accession>A0A8T2QHU1</accession>
<dbReference type="Gene3D" id="3.30.200.20">
    <property type="entry name" value="Phosphorylase Kinase, domain 1"/>
    <property type="match status" value="1"/>
</dbReference>
<proteinExistence type="predicted"/>
<dbReference type="Pfam" id="PF07714">
    <property type="entry name" value="PK_Tyr_Ser-Thr"/>
    <property type="match status" value="1"/>
</dbReference>
<dbReference type="SUPFAM" id="SSF56112">
    <property type="entry name" value="Protein kinase-like (PK-like)"/>
    <property type="match status" value="1"/>
</dbReference>
<dbReference type="InterPro" id="IPR050823">
    <property type="entry name" value="Plant_Ser_Thr_Prot_Kinase"/>
</dbReference>
<protein>
    <recommendedName>
        <fullName evidence="2">Protein kinase domain-containing protein</fullName>
    </recommendedName>
</protein>
<dbReference type="OrthoDB" id="1915767at2759"/>
<evidence type="ECO:0000256" key="1">
    <source>
        <dbReference type="SAM" id="MobiDB-lite"/>
    </source>
</evidence>
<keyword evidence="4" id="KW-1185">Reference proteome</keyword>
<name>A0A8T2QHU1_CERRI</name>
<feature type="domain" description="Protein kinase" evidence="2">
    <location>
        <begin position="188"/>
        <end position="474"/>
    </location>
</feature>
<reference evidence="3" key="1">
    <citation type="submission" date="2021-08" db="EMBL/GenBank/DDBJ databases">
        <title>WGS assembly of Ceratopteris richardii.</title>
        <authorList>
            <person name="Marchant D.B."/>
            <person name="Chen G."/>
            <person name="Jenkins J."/>
            <person name="Shu S."/>
            <person name="Leebens-Mack J."/>
            <person name="Grimwood J."/>
            <person name="Schmutz J."/>
            <person name="Soltis P."/>
            <person name="Soltis D."/>
            <person name="Chen Z.-H."/>
        </authorList>
    </citation>
    <scope>NUCLEOTIDE SEQUENCE</scope>
    <source>
        <strain evidence="3">Whitten #5841</strain>
        <tissue evidence="3">Leaf</tissue>
    </source>
</reference>
<dbReference type="GO" id="GO:0004672">
    <property type="term" value="F:protein kinase activity"/>
    <property type="evidence" value="ECO:0007669"/>
    <property type="project" value="InterPro"/>
</dbReference>
<dbReference type="InterPro" id="IPR000719">
    <property type="entry name" value="Prot_kinase_dom"/>
</dbReference>
<dbReference type="OMA" id="RNFAFDE"/>
<organism evidence="3 4">
    <name type="scientific">Ceratopteris richardii</name>
    <name type="common">Triangle waterfern</name>
    <dbReference type="NCBI Taxonomy" id="49495"/>
    <lineage>
        <taxon>Eukaryota</taxon>
        <taxon>Viridiplantae</taxon>
        <taxon>Streptophyta</taxon>
        <taxon>Embryophyta</taxon>
        <taxon>Tracheophyta</taxon>
        <taxon>Polypodiopsida</taxon>
        <taxon>Polypodiidae</taxon>
        <taxon>Polypodiales</taxon>
        <taxon>Pteridineae</taxon>
        <taxon>Pteridaceae</taxon>
        <taxon>Parkerioideae</taxon>
        <taxon>Ceratopteris</taxon>
    </lineage>
</organism>
<comment type="caution">
    <text evidence="3">The sequence shown here is derived from an EMBL/GenBank/DDBJ whole genome shotgun (WGS) entry which is preliminary data.</text>
</comment>
<evidence type="ECO:0000259" key="2">
    <source>
        <dbReference type="PROSITE" id="PS50011"/>
    </source>
</evidence>
<dbReference type="AlphaFoldDB" id="A0A8T2QHU1"/>
<gene>
    <name evidence="3" type="ORF">KP509_34G021300</name>
</gene>
<feature type="compositionally biased region" description="Polar residues" evidence="1">
    <location>
        <begin position="68"/>
        <end position="81"/>
    </location>
</feature>
<dbReference type="GO" id="GO:0005524">
    <property type="term" value="F:ATP binding"/>
    <property type="evidence" value="ECO:0007669"/>
    <property type="project" value="InterPro"/>
</dbReference>
<sequence length="560" mass="62308">MGCFAVQKSKKKFGEQVPKTSEVGDPEFEDLTVTACSSPMSPQKPSLSTVPSFKRAVKVIQNAQKFINHSSPRFSSANPSHGSRDVRSSEQGMPVNDVDSANKPMRLPSPRHTPAPARYYALPHPCDHIDVPMSCPDQLEKNTSISHAAQNSRVFPCELQPLPLPKDSSVMPECLKSFPLDQIRSACQNFSAAALAGDDGYCFNGAIQASDKGANKQEKQEKFLVLRLQEGLHLDIREGLRELYAPSHRPSKHVCNLIGFHDEDGTRLLVYERLQKGNLHSVLFQASNTLKWPARMKVIQDAVEGLTSLQGRFPEQVLYKDFRLSHIQVDSENNAKVSGYWFVTSSSQSVQAHVLSSSNNARANAYCAPETRSKGILTWKSTVWSLGITILELLCGKQHKDEQVVKDEKQNLVKWAKPLLLEEAKHFLIMDSKLKGDFEPKDVKVMANIILQCIQRDPGKRPSMKTVLDMLKTTKETKQLRASTWRENSSNKVMGPMSAPLFGLGSSESANSGALDNKRPSYVRSPTMVKFDCARSPPKFDLVQSPALKRLIIPPRSCVE</sequence>
<dbReference type="Proteomes" id="UP000825935">
    <property type="component" value="Chromosome 34"/>
</dbReference>